<gene>
    <name evidence="1" type="ORF">RM423_08825</name>
</gene>
<dbReference type="EMBL" id="JAVREH010000008">
    <property type="protein sequence ID" value="MDT0261495.1"/>
    <property type="molecule type" value="Genomic_DNA"/>
</dbReference>
<proteinExistence type="predicted"/>
<dbReference type="RefSeq" id="WP_311422649.1">
    <property type="nucleotide sequence ID" value="NZ_JAVREH010000008.1"/>
</dbReference>
<organism evidence="1 2">
    <name type="scientific">Jatrophihabitans lederbergiae</name>
    <dbReference type="NCBI Taxonomy" id="3075547"/>
    <lineage>
        <taxon>Bacteria</taxon>
        <taxon>Bacillati</taxon>
        <taxon>Actinomycetota</taxon>
        <taxon>Actinomycetes</taxon>
        <taxon>Jatrophihabitantales</taxon>
        <taxon>Jatrophihabitantaceae</taxon>
        <taxon>Jatrophihabitans</taxon>
    </lineage>
</organism>
<sequence length="82" mass="8753">MSYLATGRALLRAVNVDGRPGTAGIGTEHGHPVYTVDLELPRRTARTILLTLTEPAGTGTPVVLRQPLVRPLDVRIADASCH</sequence>
<comment type="caution">
    <text evidence="1">The sequence shown here is derived from an EMBL/GenBank/DDBJ whole genome shotgun (WGS) entry which is preliminary data.</text>
</comment>
<evidence type="ECO:0000313" key="1">
    <source>
        <dbReference type="EMBL" id="MDT0261495.1"/>
    </source>
</evidence>
<evidence type="ECO:0000313" key="2">
    <source>
        <dbReference type="Proteomes" id="UP001183176"/>
    </source>
</evidence>
<name>A0ABU2J937_9ACTN</name>
<dbReference type="Proteomes" id="UP001183176">
    <property type="component" value="Unassembled WGS sequence"/>
</dbReference>
<keyword evidence="2" id="KW-1185">Reference proteome</keyword>
<reference evidence="2" key="1">
    <citation type="submission" date="2023-07" db="EMBL/GenBank/DDBJ databases">
        <title>30 novel species of actinomycetes from the DSMZ collection.</title>
        <authorList>
            <person name="Nouioui I."/>
        </authorList>
    </citation>
    <scope>NUCLEOTIDE SEQUENCE [LARGE SCALE GENOMIC DNA]</scope>
    <source>
        <strain evidence="2">DSM 44399</strain>
    </source>
</reference>
<accession>A0ABU2J937</accession>
<protein>
    <submittedName>
        <fullName evidence="1">Uncharacterized protein</fullName>
    </submittedName>
</protein>